<sequence length="494" mass="54369">MFDDLQKRLSTAFKRFRVSGVLTEANMKEGLREVRTALLEADVNYNVVQDFMARVQEKAVGTQVVKSVRPEQQIVKLVHDEMIETMGPSDPTIRFEKSGPTVIMLCGLQGSGKTTTSGKLAKLLVAQERRPMLVAADLQRPAAVEQLKVVGEQVGVPVFSETGTNPVKLCQDALIEANRRGCDTLILDTAGRLHVDDELMAELVQIEKKVRPHQVFFVCDAMTGQDAVASAEAFNKALELDGVILTKLDGDARGGAALSVRKVTGVPIKFVGKGEKLDKLEPFDPERLVGQMLGMGDIVGLVEAAQSAVDAEEARLQQEKMAKGKFDLEDFRKQIVQIKKMGSVQDVMGMFPGMGQMSENLGNIDADAEIRRIQGIIDSMTPRERSRPDLIDIARRRRIAAGAGVEPSDVSGLVKQFDAMASFVKQMAQMSMLDKIKAMTGLGRAAASNPMAKLMTPKVGTGKRLSPKEREKLRKQREKEERKKRREERDRPGA</sequence>
<protein>
    <recommendedName>
        <fullName evidence="9">Signal recognition particle protein</fullName>
        <ecNumber evidence="9">3.6.5.4</ecNumber>
    </recommendedName>
    <alternativeName>
        <fullName evidence="9">Fifty-four homolog</fullName>
    </alternativeName>
</protein>
<keyword evidence="5 9" id="KW-0342">GTP-binding</keyword>
<dbReference type="SUPFAM" id="SSF47446">
    <property type="entry name" value="Signal peptide-binding domain"/>
    <property type="match status" value="1"/>
</dbReference>
<evidence type="ECO:0000256" key="7">
    <source>
        <dbReference type="ARBA" id="ARBA00023274"/>
    </source>
</evidence>
<dbReference type="InterPro" id="IPR027417">
    <property type="entry name" value="P-loop_NTPase"/>
</dbReference>
<keyword evidence="9" id="KW-0963">Cytoplasm</keyword>
<keyword evidence="6 9" id="KW-0733">Signal recognition particle</keyword>
<evidence type="ECO:0000256" key="3">
    <source>
        <dbReference type="ARBA" id="ARBA00022801"/>
    </source>
</evidence>
<evidence type="ECO:0000256" key="2">
    <source>
        <dbReference type="ARBA" id="ARBA00022741"/>
    </source>
</evidence>
<dbReference type="SMART" id="SM00382">
    <property type="entry name" value="AAA"/>
    <property type="match status" value="1"/>
</dbReference>
<dbReference type="InterPro" id="IPR003593">
    <property type="entry name" value="AAA+_ATPase"/>
</dbReference>
<reference evidence="12 13" key="1">
    <citation type="submission" date="2023-03" db="EMBL/GenBank/DDBJ databases">
        <title>Paludisphaera mucosa sp. nov. a novel planctomycete from northern fen.</title>
        <authorList>
            <person name="Ivanova A."/>
        </authorList>
    </citation>
    <scope>NUCLEOTIDE SEQUENCE [LARGE SCALE GENOMIC DNA]</scope>
    <source>
        <strain evidence="12 13">Pla2</strain>
    </source>
</reference>
<dbReference type="InterPro" id="IPR022941">
    <property type="entry name" value="SRP54"/>
</dbReference>
<comment type="function">
    <text evidence="9">Involved in targeting and insertion of nascent membrane proteins into the cytoplasmic membrane. Binds to the hydrophobic signal sequence of the ribosome-nascent chain (RNC) as it emerges from the ribosomes. The SRP-RNC complex is then targeted to the cytoplasmic membrane where it interacts with the SRP receptor FtsY.</text>
</comment>
<dbReference type="Pfam" id="PF02881">
    <property type="entry name" value="SRP54_N"/>
    <property type="match status" value="1"/>
</dbReference>
<dbReference type="SUPFAM" id="SSF52540">
    <property type="entry name" value="P-loop containing nucleoside triphosphate hydrolases"/>
    <property type="match status" value="1"/>
</dbReference>
<comment type="caution">
    <text evidence="12">The sequence shown here is derived from an EMBL/GenBank/DDBJ whole genome shotgun (WGS) entry which is preliminary data.</text>
</comment>
<accession>A0ABT6FF82</accession>
<dbReference type="PANTHER" id="PTHR11564">
    <property type="entry name" value="SIGNAL RECOGNITION PARTICLE 54K PROTEIN SRP54"/>
    <property type="match status" value="1"/>
</dbReference>
<dbReference type="Pfam" id="PF02978">
    <property type="entry name" value="SRP_SPB"/>
    <property type="match status" value="1"/>
</dbReference>
<keyword evidence="4 9" id="KW-0694">RNA-binding</keyword>
<evidence type="ECO:0000256" key="4">
    <source>
        <dbReference type="ARBA" id="ARBA00022884"/>
    </source>
</evidence>
<dbReference type="Gene3D" id="1.10.260.30">
    <property type="entry name" value="Signal recognition particle, SRP54 subunit, M-domain"/>
    <property type="match status" value="1"/>
</dbReference>
<dbReference type="Proteomes" id="UP001216907">
    <property type="component" value="Unassembled WGS sequence"/>
</dbReference>
<dbReference type="InterPro" id="IPR004125">
    <property type="entry name" value="Signal_recog_particle_SRP54_M"/>
</dbReference>
<feature type="binding site" evidence="9">
    <location>
        <begin position="246"/>
        <end position="249"/>
    </location>
    <ligand>
        <name>GTP</name>
        <dbReference type="ChEBI" id="CHEBI:37565"/>
    </ligand>
</feature>
<dbReference type="NCBIfam" id="TIGR00959">
    <property type="entry name" value="ffh"/>
    <property type="match status" value="1"/>
</dbReference>
<dbReference type="Pfam" id="PF00448">
    <property type="entry name" value="SRP54"/>
    <property type="match status" value="1"/>
</dbReference>
<feature type="region of interest" description="Disordered" evidence="10">
    <location>
        <begin position="453"/>
        <end position="494"/>
    </location>
</feature>
<dbReference type="InterPro" id="IPR004780">
    <property type="entry name" value="SRP"/>
</dbReference>
<dbReference type="PROSITE" id="PS00300">
    <property type="entry name" value="SRP54"/>
    <property type="match status" value="1"/>
</dbReference>
<dbReference type="SMART" id="SM00963">
    <property type="entry name" value="SRP54_N"/>
    <property type="match status" value="1"/>
</dbReference>
<dbReference type="InterPro" id="IPR013822">
    <property type="entry name" value="Signal_recog_particl_SRP54_hlx"/>
</dbReference>
<evidence type="ECO:0000313" key="13">
    <source>
        <dbReference type="Proteomes" id="UP001216907"/>
    </source>
</evidence>
<dbReference type="InterPro" id="IPR036891">
    <property type="entry name" value="Signal_recog_part_SRP54_M_sf"/>
</dbReference>
<keyword evidence="7 9" id="KW-0687">Ribonucleoprotein</keyword>
<evidence type="ECO:0000256" key="9">
    <source>
        <dbReference type="HAMAP-Rule" id="MF_00306"/>
    </source>
</evidence>
<evidence type="ECO:0000313" key="12">
    <source>
        <dbReference type="EMBL" id="MDG3006233.1"/>
    </source>
</evidence>
<evidence type="ECO:0000256" key="1">
    <source>
        <dbReference type="ARBA" id="ARBA00005450"/>
    </source>
</evidence>
<organism evidence="12 13">
    <name type="scientific">Paludisphaera mucosa</name>
    <dbReference type="NCBI Taxonomy" id="3030827"/>
    <lineage>
        <taxon>Bacteria</taxon>
        <taxon>Pseudomonadati</taxon>
        <taxon>Planctomycetota</taxon>
        <taxon>Planctomycetia</taxon>
        <taxon>Isosphaerales</taxon>
        <taxon>Isosphaeraceae</taxon>
        <taxon>Paludisphaera</taxon>
    </lineage>
</organism>
<feature type="binding site" evidence="9">
    <location>
        <begin position="188"/>
        <end position="192"/>
    </location>
    <ligand>
        <name>GTP</name>
        <dbReference type="ChEBI" id="CHEBI:37565"/>
    </ligand>
</feature>
<dbReference type="Gene3D" id="3.40.50.300">
    <property type="entry name" value="P-loop containing nucleotide triphosphate hydrolases"/>
    <property type="match status" value="1"/>
</dbReference>
<evidence type="ECO:0000256" key="6">
    <source>
        <dbReference type="ARBA" id="ARBA00023135"/>
    </source>
</evidence>
<gene>
    <name evidence="9 12" type="primary">ffh</name>
    <name evidence="12" type="ORF">PZE19_20885</name>
</gene>
<comment type="similarity">
    <text evidence="1 9">Belongs to the GTP-binding SRP family. SRP54 subfamily.</text>
</comment>
<evidence type="ECO:0000259" key="11">
    <source>
        <dbReference type="PROSITE" id="PS00300"/>
    </source>
</evidence>
<dbReference type="HAMAP" id="MF_00306">
    <property type="entry name" value="SRP54"/>
    <property type="match status" value="1"/>
</dbReference>
<comment type="subunit">
    <text evidence="9">Part of the signal recognition particle protein translocation system, which is composed of SRP and FtsY.</text>
</comment>
<dbReference type="EC" id="3.6.5.4" evidence="9"/>
<dbReference type="RefSeq" id="WP_277862533.1">
    <property type="nucleotide sequence ID" value="NZ_JARRAG010000002.1"/>
</dbReference>
<evidence type="ECO:0000256" key="8">
    <source>
        <dbReference type="ARBA" id="ARBA00048027"/>
    </source>
</evidence>
<feature type="compositionally biased region" description="Basic and acidic residues" evidence="10">
    <location>
        <begin position="466"/>
        <end position="494"/>
    </location>
</feature>
<comment type="domain">
    <text evidence="9">Composed of three domains: the N-terminal N domain, which is responsible for interactions with the ribosome, the central G domain, which binds GTP, and the C-terminal M domain, which binds the RNA and the signal sequence of the RNC.</text>
</comment>
<evidence type="ECO:0000256" key="5">
    <source>
        <dbReference type="ARBA" id="ARBA00023134"/>
    </source>
</evidence>
<dbReference type="CDD" id="cd18539">
    <property type="entry name" value="SRP_G"/>
    <property type="match status" value="1"/>
</dbReference>
<feature type="binding site" evidence="9">
    <location>
        <begin position="107"/>
        <end position="114"/>
    </location>
    <ligand>
        <name>GTP</name>
        <dbReference type="ChEBI" id="CHEBI:37565"/>
    </ligand>
</feature>
<proteinExistence type="inferred from homology"/>
<dbReference type="Gene3D" id="1.20.120.140">
    <property type="entry name" value="Signal recognition particle SRP54, nucleotide-binding domain"/>
    <property type="match status" value="1"/>
</dbReference>
<evidence type="ECO:0000256" key="10">
    <source>
        <dbReference type="SAM" id="MobiDB-lite"/>
    </source>
</evidence>
<keyword evidence="2 9" id="KW-0547">Nucleotide-binding</keyword>
<name>A0ABT6FF82_9BACT</name>
<dbReference type="InterPro" id="IPR042101">
    <property type="entry name" value="SRP54_N_sf"/>
</dbReference>
<dbReference type="EMBL" id="JARRAG010000002">
    <property type="protein sequence ID" value="MDG3006233.1"/>
    <property type="molecule type" value="Genomic_DNA"/>
</dbReference>
<comment type="catalytic activity">
    <reaction evidence="8 9">
        <text>GTP + H2O = GDP + phosphate + H(+)</text>
        <dbReference type="Rhea" id="RHEA:19669"/>
        <dbReference type="ChEBI" id="CHEBI:15377"/>
        <dbReference type="ChEBI" id="CHEBI:15378"/>
        <dbReference type="ChEBI" id="CHEBI:37565"/>
        <dbReference type="ChEBI" id="CHEBI:43474"/>
        <dbReference type="ChEBI" id="CHEBI:58189"/>
        <dbReference type="EC" id="3.6.5.4"/>
    </reaction>
</comment>
<dbReference type="SMART" id="SM00962">
    <property type="entry name" value="SRP54"/>
    <property type="match status" value="1"/>
</dbReference>
<dbReference type="InterPro" id="IPR000897">
    <property type="entry name" value="SRP54_GTPase_dom"/>
</dbReference>
<keyword evidence="13" id="KW-1185">Reference proteome</keyword>
<comment type="subcellular location">
    <subcellularLocation>
        <location evidence="9">Cytoplasm</location>
    </subcellularLocation>
    <text evidence="9">The SRP-RNC complex is targeted to the cytoplasmic membrane.</text>
</comment>
<feature type="domain" description="SRP54-type proteins GTP-binding" evidence="11">
    <location>
        <begin position="267"/>
        <end position="280"/>
    </location>
</feature>
<dbReference type="PANTHER" id="PTHR11564:SF5">
    <property type="entry name" value="SIGNAL RECOGNITION PARTICLE SUBUNIT SRP54"/>
    <property type="match status" value="1"/>
</dbReference>
<keyword evidence="3 9" id="KW-0378">Hydrolase</keyword>